<gene>
    <name evidence="13" type="ORF">MANES_10G139100v8</name>
</gene>
<protein>
    <recommendedName>
        <fullName evidence="8">Alpha-N-acetylglucosaminidase</fullName>
        <ecNumber evidence="7">3.2.1.50</ecNumber>
    </recommendedName>
</protein>
<evidence type="ECO:0000256" key="7">
    <source>
        <dbReference type="ARBA" id="ARBA00066522"/>
    </source>
</evidence>
<name>A0A2C9V648_MANES</name>
<dbReference type="SUPFAM" id="SSF51445">
    <property type="entry name" value="(Trans)glycosidases"/>
    <property type="match status" value="1"/>
</dbReference>
<keyword evidence="14" id="KW-1185">Reference proteome</keyword>
<evidence type="ECO:0000256" key="6">
    <source>
        <dbReference type="ARBA" id="ARBA00060996"/>
    </source>
</evidence>
<dbReference type="InterPro" id="IPR007781">
    <property type="entry name" value="NAGLU"/>
</dbReference>
<dbReference type="PANTHER" id="PTHR12872:SF1">
    <property type="entry name" value="ALPHA-N-ACETYLGLUCOSAMINIDASE"/>
    <property type="match status" value="1"/>
</dbReference>
<dbReference type="OrthoDB" id="64736at2759"/>
<evidence type="ECO:0000259" key="11">
    <source>
        <dbReference type="Pfam" id="PF12971"/>
    </source>
</evidence>
<evidence type="ECO:0000259" key="12">
    <source>
        <dbReference type="Pfam" id="PF12972"/>
    </source>
</evidence>
<keyword evidence="2" id="KW-0378">Hydrolase</keyword>
<proteinExistence type="inferred from homology"/>
<evidence type="ECO:0000313" key="13">
    <source>
        <dbReference type="EMBL" id="OAY39977.1"/>
    </source>
</evidence>
<dbReference type="GO" id="GO:0048731">
    <property type="term" value="P:system development"/>
    <property type="evidence" value="ECO:0007669"/>
    <property type="project" value="UniProtKB-ARBA"/>
</dbReference>
<comment type="similarity">
    <text evidence="6">Belongs to the glycosyl hydrolase 89 family.</text>
</comment>
<dbReference type="Gramene" id="Manes.10G139100.1.v8.1">
    <property type="protein sequence ID" value="Manes.10G139100.1.v8.1.CDS"/>
    <property type="gene ID" value="Manes.10G139100.v8.1"/>
</dbReference>
<comment type="catalytic activity">
    <reaction evidence="5">
        <text>Hydrolysis of terminal non-reducing N-acetyl-D-glucosamine residues in N-acetyl-alpha-D-glucosaminides.</text>
        <dbReference type="EC" id="3.2.1.50"/>
    </reaction>
</comment>
<dbReference type="GO" id="GO:0004561">
    <property type="term" value="F:alpha-N-acetylglucosaminidase activity"/>
    <property type="evidence" value="ECO:0007669"/>
    <property type="project" value="UniProtKB-EC"/>
</dbReference>
<keyword evidence="4" id="KW-0326">Glycosidase</keyword>
<keyword evidence="1 9" id="KW-0732">Signal</keyword>
<evidence type="ECO:0000256" key="4">
    <source>
        <dbReference type="ARBA" id="ARBA00023295"/>
    </source>
</evidence>
<dbReference type="InterPro" id="IPR024240">
    <property type="entry name" value="NAGLU_N"/>
</dbReference>
<dbReference type="Pfam" id="PF05089">
    <property type="entry name" value="NAGLU"/>
    <property type="match status" value="1"/>
</dbReference>
<dbReference type="Gene3D" id="1.20.120.670">
    <property type="entry name" value="N-acetyl-b-d-glucoasminidase"/>
    <property type="match status" value="1"/>
</dbReference>
<feature type="domain" description="Alpha-N-acetylglucosaminidase N-terminal" evidence="11">
    <location>
        <begin position="52"/>
        <end position="145"/>
    </location>
</feature>
<dbReference type="STRING" id="3983.A0A2C9V648"/>
<evidence type="ECO:0000313" key="14">
    <source>
        <dbReference type="Proteomes" id="UP000091857"/>
    </source>
</evidence>
<dbReference type="AlphaFoldDB" id="A0A2C9V648"/>
<evidence type="ECO:0000256" key="9">
    <source>
        <dbReference type="SAM" id="SignalP"/>
    </source>
</evidence>
<sequence length="808" mass="92418">MSNLPLSTSKFTAILLLFLLPVALSASRHEAIDAVLNRLDSKRSSPSVQESAAKGVLRRLLPSHLHSFEFKIVSKDVCGGHSCFLIKNYNKSSQNGPEIIIKGTTAVELASGLHWYIKYWCGAHISWDKTGGIQINSIPKPGSLPLVKDEGVVIQRPVPWNYYQNVVTSSYSYVWWNWERWEKEIDWMALQGINLPLAFTGQEAIWQKVFMNLNVSSEDLNDFFGGPAFLAWARMGNLHAWGGPLSQNWLDQQLSLQKQILSRMLELGMTPVLPSFSGNVPAALKKIFPSANITRLGDWNTVNKNPRWCCTYLLDPSDPLFVEIGEAFIRQQIKEYGDVTDIYNCDTFNENIPPTNDSDYISSLGAAVYKAMSKGDEDAVWLMQGWLFYSDSSFWKPPQMKALLHSVPFGKMIVLDLFADVKPIWRTSSQFYGTPYVWCMLHNFGGNIEMYGILDAISSGPIDAHISENSTMVGVGMCMEGIEHNPVVYELMSEMAFRSEKVRVLEWLRNYSRRRYGKAVNQVEAAWEILYRTIYNCTDGIADHNRDFIVKFPDWDPSLNSGSDTSKEDTKHIFLSLPRTRRFLFQQSSSKLPQAHLWYSTQEVVNALQLFLDAGNDLNRSLTYRYDLVDLTRQVLSKLANQVYIDAIIAFQRKDADALNLHSQKFLQLINDIDVLLASDDNFLLGTWLESAKELGVNPVEMKQYEWNARTQVTMWYDTTKTNQSQLHDYANKFWSGLLKDYYLPRASTYFDHLAKSLKENENFNIVGWREEWIAFSNKWQVSTELYPVKARGDALAISKALYKRYFG</sequence>
<dbReference type="FunFam" id="3.20.20.80:FF:000107">
    <property type="entry name" value="Alpha-N-acetylglucosaminidase family"/>
    <property type="match status" value="1"/>
</dbReference>
<feature type="chain" id="PRO_5012067421" description="Alpha-N-acetylglucosaminidase" evidence="9">
    <location>
        <begin position="26"/>
        <end position="808"/>
    </location>
</feature>
<dbReference type="InterPro" id="IPR024733">
    <property type="entry name" value="NAGLU_tim-barrel"/>
</dbReference>
<evidence type="ECO:0000256" key="5">
    <source>
        <dbReference type="ARBA" id="ARBA00052030"/>
    </source>
</evidence>
<feature type="signal peptide" evidence="9">
    <location>
        <begin position="1"/>
        <end position="25"/>
    </location>
</feature>
<dbReference type="InterPro" id="IPR017853">
    <property type="entry name" value="GH"/>
</dbReference>
<evidence type="ECO:0000256" key="2">
    <source>
        <dbReference type="ARBA" id="ARBA00022801"/>
    </source>
</evidence>
<dbReference type="OMA" id="YGQPFVW"/>
<evidence type="ECO:0000259" key="10">
    <source>
        <dbReference type="Pfam" id="PF05089"/>
    </source>
</evidence>
<evidence type="ECO:0000256" key="1">
    <source>
        <dbReference type="ARBA" id="ARBA00022729"/>
    </source>
</evidence>
<dbReference type="Gene3D" id="3.20.20.80">
    <property type="entry name" value="Glycosidases"/>
    <property type="match status" value="1"/>
</dbReference>
<evidence type="ECO:0000256" key="8">
    <source>
        <dbReference type="ARBA" id="ARBA00072202"/>
    </source>
</evidence>
<dbReference type="PANTHER" id="PTHR12872">
    <property type="entry name" value="ALPHA-N-ACETYLGLUCOSAMINIDASE"/>
    <property type="match status" value="1"/>
</dbReference>
<feature type="domain" description="Alpha-N-acetylglucosaminidase tim-barrel" evidence="10">
    <location>
        <begin position="162"/>
        <end position="498"/>
    </location>
</feature>
<dbReference type="EMBL" id="CM004396">
    <property type="protein sequence ID" value="OAY39977.1"/>
    <property type="molecule type" value="Genomic_DNA"/>
</dbReference>
<keyword evidence="3" id="KW-0325">Glycoprotein</keyword>
<feature type="domain" description="Alpha-N-acetylglucosaminidase C-terminal" evidence="12">
    <location>
        <begin position="507"/>
        <end position="804"/>
    </location>
</feature>
<evidence type="ECO:0000256" key="3">
    <source>
        <dbReference type="ARBA" id="ARBA00023180"/>
    </source>
</evidence>
<dbReference type="Pfam" id="PF12972">
    <property type="entry name" value="NAGLU_C"/>
    <property type="match status" value="1"/>
</dbReference>
<comment type="caution">
    <text evidence="13">The sequence shown here is derived from an EMBL/GenBank/DDBJ whole genome shotgun (WGS) entry which is preliminary data.</text>
</comment>
<accession>A0A2C9V648</accession>
<reference evidence="14" key="1">
    <citation type="journal article" date="2016" name="Nat. Biotechnol.">
        <title>Sequencing wild and cultivated cassava and related species reveals extensive interspecific hybridization and genetic diversity.</title>
        <authorList>
            <person name="Bredeson J.V."/>
            <person name="Lyons J.B."/>
            <person name="Prochnik S.E."/>
            <person name="Wu G.A."/>
            <person name="Ha C.M."/>
            <person name="Edsinger-Gonzales E."/>
            <person name="Grimwood J."/>
            <person name="Schmutz J."/>
            <person name="Rabbi I.Y."/>
            <person name="Egesi C."/>
            <person name="Nauluvula P."/>
            <person name="Lebot V."/>
            <person name="Ndunguru J."/>
            <person name="Mkamilo G."/>
            <person name="Bart R.S."/>
            <person name="Setter T.L."/>
            <person name="Gleadow R.M."/>
            <person name="Kulakow P."/>
            <person name="Ferguson M.E."/>
            <person name="Rounsley S."/>
            <person name="Rokhsar D.S."/>
        </authorList>
    </citation>
    <scope>NUCLEOTIDE SEQUENCE [LARGE SCALE GENOMIC DNA]</scope>
    <source>
        <strain evidence="14">cv. AM560-2</strain>
    </source>
</reference>
<dbReference type="EC" id="3.2.1.50" evidence="7"/>
<dbReference type="InterPro" id="IPR029018">
    <property type="entry name" value="Hex-like_dom2"/>
</dbReference>
<dbReference type="Pfam" id="PF12971">
    <property type="entry name" value="NAGLU_N"/>
    <property type="match status" value="1"/>
</dbReference>
<dbReference type="Gene3D" id="3.30.379.10">
    <property type="entry name" value="Chitobiase/beta-hexosaminidase domain 2-like"/>
    <property type="match status" value="1"/>
</dbReference>
<dbReference type="Proteomes" id="UP000091857">
    <property type="component" value="Chromosome 10"/>
</dbReference>
<organism evidence="13 14">
    <name type="scientific">Manihot esculenta</name>
    <name type="common">Cassava</name>
    <name type="synonym">Jatropha manihot</name>
    <dbReference type="NCBI Taxonomy" id="3983"/>
    <lineage>
        <taxon>Eukaryota</taxon>
        <taxon>Viridiplantae</taxon>
        <taxon>Streptophyta</taxon>
        <taxon>Embryophyta</taxon>
        <taxon>Tracheophyta</taxon>
        <taxon>Spermatophyta</taxon>
        <taxon>Magnoliopsida</taxon>
        <taxon>eudicotyledons</taxon>
        <taxon>Gunneridae</taxon>
        <taxon>Pentapetalae</taxon>
        <taxon>rosids</taxon>
        <taxon>fabids</taxon>
        <taxon>Malpighiales</taxon>
        <taxon>Euphorbiaceae</taxon>
        <taxon>Crotonoideae</taxon>
        <taxon>Manihoteae</taxon>
        <taxon>Manihot</taxon>
    </lineage>
</organism>
<dbReference type="InterPro" id="IPR024732">
    <property type="entry name" value="NAGLU_C"/>
</dbReference>